<name>A0A4U7JL35_9FIRM</name>
<dbReference type="RefSeq" id="WP_137696230.1">
    <property type="nucleotide sequence ID" value="NZ_CP061336.1"/>
</dbReference>
<organism evidence="1 2">
    <name type="scientific">Ruminiclostridium herbifermentans</name>
    <dbReference type="NCBI Taxonomy" id="2488810"/>
    <lineage>
        <taxon>Bacteria</taxon>
        <taxon>Bacillati</taxon>
        <taxon>Bacillota</taxon>
        <taxon>Clostridia</taxon>
        <taxon>Eubacteriales</taxon>
        <taxon>Oscillospiraceae</taxon>
        <taxon>Ruminiclostridium</taxon>
    </lineage>
</organism>
<protein>
    <recommendedName>
        <fullName evidence="3">DUF5668 domain-containing protein</fullName>
    </recommendedName>
</protein>
<gene>
    <name evidence="1" type="ORF">EHE19_009150</name>
</gene>
<dbReference type="Proteomes" id="UP000306409">
    <property type="component" value="Chromosome"/>
</dbReference>
<dbReference type="OrthoDB" id="49365at2"/>
<evidence type="ECO:0008006" key="3">
    <source>
        <dbReference type="Google" id="ProtNLM"/>
    </source>
</evidence>
<evidence type="ECO:0000313" key="2">
    <source>
        <dbReference type="Proteomes" id="UP000306409"/>
    </source>
</evidence>
<sequence>MKKGNYYAGLLLIVLGVIALILNTVFDIRIIKFDPYDFWVFIVLLIGLTFELGYFLKGSKPGLLIPGGIITTIGLLFMFEASTDWHFSRYTWPVYIISVAVGLLQMYIFSKRDKGLLIAGLIVGGIGVFFQIVMILSAISSNLIGIFISIYLVAAGIALVFTGYSRKGTKY</sequence>
<proteinExistence type="predicted"/>
<dbReference type="KEGG" id="rher:EHE19_009150"/>
<accession>A0A4U7JL35</accession>
<keyword evidence="2" id="KW-1185">Reference proteome</keyword>
<dbReference type="EMBL" id="CP061336">
    <property type="protein sequence ID" value="QNU68542.1"/>
    <property type="molecule type" value="Genomic_DNA"/>
</dbReference>
<dbReference type="AlphaFoldDB" id="A0A4U7JL35"/>
<evidence type="ECO:0000313" key="1">
    <source>
        <dbReference type="EMBL" id="QNU68542.1"/>
    </source>
</evidence>
<reference evidence="1 2" key="1">
    <citation type="submission" date="2020-09" db="EMBL/GenBank/DDBJ databases">
        <title>Characterization and genome sequencing of Ruminiclostridium sp. nov. MA18.</title>
        <authorList>
            <person name="Rettenmaier R."/>
            <person name="Kowollik M.-L."/>
            <person name="Liebl W."/>
            <person name="Zverlov V."/>
        </authorList>
    </citation>
    <scope>NUCLEOTIDE SEQUENCE [LARGE SCALE GENOMIC DNA]</scope>
    <source>
        <strain evidence="1 2">MA18</strain>
    </source>
</reference>